<name>A0AA36J7D9_9DINO</name>
<accession>A0AA36J7D9</accession>
<gene>
    <name evidence="2" type="ORF">EVOR1521_LOCUS24231</name>
</gene>
<dbReference type="AlphaFoldDB" id="A0AA36J7D9"/>
<proteinExistence type="predicted"/>
<evidence type="ECO:0000313" key="2">
    <source>
        <dbReference type="EMBL" id="CAJ1401005.1"/>
    </source>
</evidence>
<comment type="caution">
    <text evidence="2">The sequence shown here is derived from an EMBL/GenBank/DDBJ whole genome shotgun (WGS) entry which is preliminary data.</text>
</comment>
<protein>
    <submittedName>
        <fullName evidence="2">Uncharacterized protein</fullName>
    </submittedName>
</protein>
<sequence>MAAPCGLRLAAWVTCAAACNWCYLRSCLVDFEQDFCLATCNSPSVADGIDWQSSQHMLQEAVGVWPSLTTDSAEYPQWHGLLTDCVQNAQTCEGAALTAELLLRAPIDDPERSAKEEYSSWAARWFLSLPDPSVLVLAGWHVFFVALQSALGTCQEAPDHPALTLLRLASEASETFGWRRAVRQRLVKDQLRRGFELLKAVPGACVVQRAVQMVQGLARDGLTLKTAVGVCVVGQPRALLRWPEPLLSQLFQALCPLPRMRILFVLAAQPSLGLHSEAAEPLEAALQTALQHARCGERMLPAELSLDLHDDLEDEEIQGLVDAYPAEAWWHQEGFGRTKWVRQLQSLARCHQLVDGDSDGLEWMLILRPDLLHIVPVPAVSRWEPPEGGASRARRVVLAHSGRSNVSPQAGYLEGLDRAMVLGRSAADAVLRRPLEVLSNGSWVAAHPSCLSCPAWRSPGVKLGPEKHLANVLYDAEVELMLEETWIQPLVLSERGCVNFRPCEGASCKSRDALPRWARRLVLDHTCWPASDPLAAEAWVQAAEGPGEVSGPAAAFLPEIFPRSLEA</sequence>
<feature type="signal peptide" evidence="1">
    <location>
        <begin position="1"/>
        <end position="18"/>
    </location>
</feature>
<dbReference type="Proteomes" id="UP001178507">
    <property type="component" value="Unassembled WGS sequence"/>
</dbReference>
<evidence type="ECO:0000313" key="3">
    <source>
        <dbReference type="Proteomes" id="UP001178507"/>
    </source>
</evidence>
<evidence type="ECO:0000256" key="1">
    <source>
        <dbReference type="SAM" id="SignalP"/>
    </source>
</evidence>
<feature type="chain" id="PRO_5041337933" evidence="1">
    <location>
        <begin position="19"/>
        <end position="567"/>
    </location>
</feature>
<organism evidence="2 3">
    <name type="scientific">Effrenium voratum</name>
    <dbReference type="NCBI Taxonomy" id="2562239"/>
    <lineage>
        <taxon>Eukaryota</taxon>
        <taxon>Sar</taxon>
        <taxon>Alveolata</taxon>
        <taxon>Dinophyceae</taxon>
        <taxon>Suessiales</taxon>
        <taxon>Symbiodiniaceae</taxon>
        <taxon>Effrenium</taxon>
    </lineage>
</organism>
<dbReference type="EMBL" id="CAUJNA010003394">
    <property type="protein sequence ID" value="CAJ1401005.1"/>
    <property type="molecule type" value="Genomic_DNA"/>
</dbReference>
<keyword evidence="3" id="KW-1185">Reference proteome</keyword>
<reference evidence="2" key="1">
    <citation type="submission" date="2023-08" db="EMBL/GenBank/DDBJ databases">
        <authorList>
            <person name="Chen Y."/>
            <person name="Shah S."/>
            <person name="Dougan E. K."/>
            <person name="Thang M."/>
            <person name="Chan C."/>
        </authorList>
    </citation>
    <scope>NUCLEOTIDE SEQUENCE</scope>
</reference>
<keyword evidence="1" id="KW-0732">Signal</keyword>